<sequence length="102" mass="12258">MLARIVYRRHWWFPLLREPLVAGMRLLAWWHRIDPYAYPVRNSECFGCLRFIKSELEVKSPLFRFLNGMIGDWFSALRNSRLTPEELAEAKRFAKESMKENP</sequence>
<dbReference type="AlphaFoldDB" id="A0A8J7JIS9"/>
<gene>
    <name evidence="1" type="ORF">JFN93_06495</name>
</gene>
<dbReference type="EMBL" id="JAEMHM010000004">
    <property type="protein sequence ID" value="MBJ6724350.1"/>
    <property type="molecule type" value="Genomic_DNA"/>
</dbReference>
<name>A0A8J7JIS9_9BACT</name>
<evidence type="ECO:0000313" key="2">
    <source>
        <dbReference type="Proteomes" id="UP000636888"/>
    </source>
</evidence>
<protein>
    <submittedName>
        <fullName evidence="1">Nitroreductase</fullName>
    </submittedName>
</protein>
<dbReference type="Proteomes" id="UP000636888">
    <property type="component" value="Unassembled WGS sequence"/>
</dbReference>
<organism evidence="1 2">
    <name type="scientific">Geomesophilobacter sediminis</name>
    <dbReference type="NCBI Taxonomy" id="2798584"/>
    <lineage>
        <taxon>Bacteria</taxon>
        <taxon>Pseudomonadati</taxon>
        <taxon>Thermodesulfobacteriota</taxon>
        <taxon>Desulfuromonadia</taxon>
        <taxon>Geobacterales</taxon>
        <taxon>Geobacteraceae</taxon>
        <taxon>Geomesophilobacter</taxon>
    </lineage>
</organism>
<comment type="caution">
    <text evidence="1">The sequence shown here is derived from an EMBL/GenBank/DDBJ whole genome shotgun (WGS) entry which is preliminary data.</text>
</comment>
<reference evidence="1" key="1">
    <citation type="submission" date="2020-12" db="EMBL/GenBank/DDBJ databases">
        <title>Geomonas sp. Red875, isolated from river sediment.</title>
        <authorList>
            <person name="Xu Z."/>
            <person name="Zhang Z."/>
            <person name="Masuda Y."/>
            <person name="Itoh H."/>
            <person name="Senoo K."/>
        </authorList>
    </citation>
    <scope>NUCLEOTIDE SEQUENCE</scope>
    <source>
        <strain evidence="1">Red875</strain>
    </source>
</reference>
<proteinExistence type="predicted"/>
<accession>A0A8J7JIS9</accession>
<keyword evidence="2" id="KW-1185">Reference proteome</keyword>
<evidence type="ECO:0000313" key="1">
    <source>
        <dbReference type="EMBL" id="MBJ6724350.1"/>
    </source>
</evidence>